<dbReference type="GO" id="GO:0000049">
    <property type="term" value="F:tRNA binding"/>
    <property type="evidence" value="ECO:0007669"/>
    <property type="project" value="TreeGrafter"/>
</dbReference>
<keyword evidence="3" id="KW-0489">Methyltransferase</keyword>
<dbReference type="GO" id="GO:0008168">
    <property type="term" value="F:methyltransferase activity"/>
    <property type="evidence" value="ECO:0007669"/>
    <property type="project" value="UniProtKB-KW"/>
</dbReference>
<evidence type="ECO:0000259" key="10">
    <source>
        <dbReference type="PROSITE" id="PS51675"/>
    </source>
</evidence>
<name>A0AAD7X9L9_9APHY</name>
<dbReference type="InterPro" id="IPR007356">
    <property type="entry name" value="tRNA_m1G_MeTrfase_euk"/>
</dbReference>
<feature type="region of interest" description="Disordered" evidence="9">
    <location>
        <begin position="36"/>
        <end position="119"/>
    </location>
</feature>
<feature type="compositionally biased region" description="Acidic residues" evidence="9">
    <location>
        <begin position="56"/>
        <end position="71"/>
    </location>
</feature>
<reference evidence="11" key="1">
    <citation type="submission" date="2022-11" db="EMBL/GenBank/DDBJ databases">
        <title>Genome Sequence of Cubamyces cubensis.</title>
        <authorList>
            <person name="Buettner E."/>
        </authorList>
    </citation>
    <scope>NUCLEOTIDE SEQUENCE</scope>
    <source>
        <strain evidence="11">MPL-01</strain>
    </source>
</reference>
<evidence type="ECO:0000256" key="7">
    <source>
        <dbReference type="ARBA" id="ARBA00032166"/>
    </source>
</evidence>
<keyword evidence="12" id="KW-1185">Reference proteome</keyword>
<keyword evidence="4" id="KW-0808">Transferase</keyword>
<proteinExistence type="predicted"/>
<dbReference type="EMBL" id="JAPEVG010000233">
    <property type="protein sequence ID" value="KAJ8473150.1"/>
    <property type="molecule type" value="Genomic_DNA"/>
</dbReference>
<gene>
    <name evidence="11" type="ORF">ONZ51_g8044</name>
</gene>
<comment type="catalytic activity">
    <reaction evidence="8">
        <text>guanosine(9) in tRNA + S-adenosyl-L-methionine = N(1)-methylguanosine(9) in tRNA + S-adenosyl-L-homocysteine + H(+)</text>
        <dbReference type="Rhea" id="RHEA:43156"/>
        <dbReference type="Rhea" id="RHEA-COMP:10367"/>
        <dbReference type="Rhea" id="RHEA-COMP:10368"/>
        <dbReference type="ChEBI" id="CHEBI:15378"/>
        <dbReference type="ChEBI" id="CHEBI:57856"/>
        <dbReference type="ChEBI" id="CHEBI:59789"/>
        <dbReference type="ChEBI" id="CHEBI:73542"/>
        <dbReference type="ChEBI" id="CHEBI:74269"/>
        <dbReference type="EC" id="2.1.1.221"/>
    </reaction>
</comment>
<dbReference type="AlphaFoldDB" id="A0AAD7X9L9"/>
<dbReference type="PANTHER" id="PTHR13563:SF13">
    <property type="entry name" value="TRNA METHYLTRANSFERASE 10 HOMOLOG A"/>
    <property type="match status" value="1"/>
</dbReference>
<keyword evidence="5" id="KW-0949">S-adenosyl-L-methionine</keyword>
<feature type="domain" description="SAM-dependent MTase TRM10-type" evidence="10">
    <location>
        <begin position="1"/>
        <end position="40"/>
    </location>
</feature>
<dbReference type="PROSITE" id="PS51675">
    <property type="entry name" value="SAM_MT_TRM10"/>
    <property type="match status" value="1"/>
</dbReference>
<evidence type="ECO:0000256" key="3">
    <source>
        <dbReference type="ARBA" id="ARBA00022603"/>
    </source>
</evidence>
<feature type="compositionally biased region" description="Basic residues" evidence="9">
    <location>
        <begin position="36"/>
        <end position="46"/>
    </location>
</feature>
<dbReference type="PANTHER" id="PTHR13563">
    <property type="entry name" value="TRNA (GUANINE-9-) METHYLTRANSFERASE"/>
    <property type="match status" value="1"/>
</dbReference>
<evidence type="ECO:0000256" key="4">
    <source>
        <dbReference type="ARBA" id="ARBA00022679"/>
    </source>
</evidence>
<organism evidence="11 12">
    <name type="scientific">Trametes cubensis</name>
    <dbReference type="NCBI Taxonomy" id="1111947"/>
    <lineage>
        <taxon>Eukaryota</taxon>
        <taxon>Fungi</taxon>
        <taxon>Dikarya</taxon>
        <taxon>Basidiomycota</taxon>
        <taxon>Agaricomycotina</taxon>
        <taxon>Agaricomycetes</taxon>
        <taxon>Polyporales</taxon>
        <taxon>Polyporaceae</taxon>
        <taxon>Trametes</taxon>
    </lineage>
</organism>
<evidence type="ECO:0000256" key="2">
    <source>
        <dbReference type="ARBA" id="ARBA00020451"/>
    </source>
</evidence>
<protein>
    <recommendedName>
        <fullName evidence="2">tRNA (guanine(9)-N1)-methyltransferase</fullName>
        <ecNumber evidence="1">2.1.1.221</ecNumber>
    </recommendedName>
    <alternativeName>
        <fullName evidence="7">tRNA methyltransferase 10</fullName>
    </alternativeName>
    <alternativeName>
        <fullName evidence="6">tRNA(m1G9)-methyltransferase</fullName>
    </alternativeName>
</protein>
<evidence type="ECO:0000256" key="8">
    <source>
        <dbReference type="ARBA" id="ARBA00048434"/>
    </source>
</evidence>
<dbReference type="InterPro" id="IPR028564">
    <property type="entry name" value="MT_TRM10-typ"/>
</dbReference>
<evidence type="ECO:0000256" key="1">
    <source>
        <dbReference type="ARBA" id="ARBA00012797"/>
    </source>
</evidence>
<dbReference type="GO" id="GO:0005634">
    <property type="term" value="C:nucleus"/>
    <property type="evidence" value="ECO:0007669"/>
    <property type="project" value="TreeGrafter"/>
</dbReference>
<evidence type="ECO:0000313" key="12">
    <source>
        <dbReference type="Proteomes" id="UP001215151"/>
    </source>
</evidence>
<dbReference type="Gene3D" id="3.40.1280.30">
    <property type="match status" value="1"/>
</dbReference>
<sequence length="119" mass="12952">MRTRKVLTVNQTFEILLKWVETRDWEQALYSVIPKRKFNSNGRRRGGAGSSKGAESTDEDERSDNEGEDVDAAEKGAGENEEVTVIDVAALEDSTASPPSRELPGGQPASMEVDKVAGQ</sequence>
<evidence type="ECO:0000313" key="11">
    <source>
        <dbReference type="EMBL" id="KAJ8473150.1"/>
    </source>
</evidence>
<evidence type="ECO:0000256" key="6">
    <source>
        <dbReference type="ARBA" id="ARBA00031792"/>
    </source>
</evidence>
<evidence type="ECO:0000256" key="5">
    <source>
        <dbReference type="ARBA" id="ARBA00022691"/>
    </source>
</evidence>
<evidence type="ECO:0000256" key="9">
    <source>
        <dbReference type="SAM" id="MobiDB-lite"/>
    </source>
</evidence>
<dbReference type="GO" id="GO:0002939">
    <property type="term" value="P:tRNA N1-guanine methylation"/>
    <property type="evidence" value="ECO:0007669"/>
    <property type="project" value="TreeGrafter"/>
</dbReference>
<dbReference type="Proteomes" id="UP001215151">
    <property type="component" value="Unassembled WGS sequence"/>
</dbReference>
<dbReference type="InterPro" id="IPR038459">
    <property type="entry name" value="MT_TRM10-typ_sf"/>
</dbReference>
<dbReference type="EC" id="2.1.1.221" evidence="1"/>
<accession>A0AAD7X9L9</accession>
<comment type="caution">
    <text evidence="11">The sequence shown here is derived from an EMBL/GenBank/DDBJ whole genome shotgun (WGS) entry which is preliminary data.</text>
</comment>